<proteinExistence type="predicted"/>
<comment type="caution">
    <text evidence="1">The sequence shown here is derived from an EMBL/GenBank/DDBJ whole genome shotgun (WGS) entry which is preliminary data.</text>
</comment>
<organism evidence="1 2">
    <name type="scientific">Candidatus Woesebacteria bacterium GW2011_GWD1_41_12</name>
    <dbReference type="NCBI Taxonomy" id="1618593"/>
    <lineage>
        <taxon>Bacteria</taxon>
        <taxon>Candidatus Woeseibacteriota</taxon>
    </lineage>
</organism>
<name>A0A0G0ULS0_9BACT</name>
<sequence length="228" mass="24444">MGGKGKKRSIVYLVIAAVIILILLCLPFVVSAQSIQSGASLGVQQVQSFNHVQFHVEWVTDEPAETAIWHFQFGDGTETVLSGVSGSASFSHDYAYSVGGLTTYHPSIDLGNWVDVWTGEIVVDDRPVEETYTVYLPIIMNAGQNPSCSITVSSQNANHVVFDTTWSEAGDGSHSVSFGDGTHTEQFSGPSGSGQTWHDYAYPGGNFIITMELSGGGSCFTKVLVGWP</sequence>
<evidence type="ECO:0000313" key="1">
    <source>
        <dbReference type="EMBL" id="KKR89723.1"/>
    </source>
</evidence>
<accession>A0A0G0ULS0</accession>
<evidence type="ECO:0008006" key="3">
    <source>
        <dbReference type="Google" id="ProtNLM"/>
    </source>
</evidence>
<dbReference type="EMBL" id="LCAL01000027">
    <property type="protein sequence ID" value="KKR89723.1"/>
    <property type="molecule type" value="Genomic_DNA"/>
</dbReference>
<evidence type="ECO:0000313" key="2">
    <source>
        <dbReference type="Proteomes" id="UP000034275"/>
    </source>
</evidence>
<dbReference type="Proteomes" id="UP000034275">
    <property type="component" value="Unassembled WGS sequence"/>
</dbReference>
<reference evidence="1 2" key="1">
    <citation type="journal article" date="2015" name="Nature">
        <title>rRNA introns, odd ribosomes, and small enigmatic genomes across a large radiation of phyla.</title>
        <authorList>
            <person name="Brown C.T."/>
            <person name="Hug L.A."/>
            <person name="Thomas B.C."/>
            <person name="Sharon I."/>
            <person name="Castelle C.J."/>
            <person name="Singh A."/>
            <person name="Wilkins M.J."/>
            <person name="Williams K.H."/>
            <person name="Banfield J.F."/>
        </authorList>
    </citation>
    <scope>NUCLEOTIDE SEQUENCE [LARGE SCALE GENOMIC DNA]</scope>
</reference>
<gene>
    <name evidence="1" type="ORF">UU39_C0027G0002</name>
</gene>
<protein>
    <recommendedName>
        <fullName evidence="3">PKD domain-containing protein</fullName>
    </recommendedName>
</protein>
<dbReference type="AlphaFoldDB" id="A0A0G0ULS0"/>